<accession>A0A915PKT9</accession>
<dbReference type="GO" id="GO:0003700">
    <property type="term" value="F:DNA-binding transcription factor activity"/>
    <property type="evidence" value="ECO:0007669"/>
    <property type="project" value="InterPro"/>
</dbReference>
<sequence>MTRLKISEILDDGNYGKVEPLGRETILTSLPNLHSPIKTHYKGLVGQFRPEDRITLRCPAEQQVASQPIFAATRVATSYRFSEVFPVLSFCRSRGFSGTGASLFFWVIIFSDENKLVYPHSLI</sequence>
<reference evidence="3" key="1">
    <citation type="submission" date="2022-11" db="UniProtKB">
        <authorList>
            <consortium name="WormBaseParasite"/>
        </authorList>
    </citation>
    <scope>IDENTIFICATION</scope>
</reference>
<dbReference type="Proteomes" id="UP000887581">
    <property type="component" value="Unplaced"/>
</dbReference>
<dbReference type="WBParaSite" id="sdigi.contig13.g1373.t1">
    <property type="protein sequence ID" value="sdigi.contig13.g1373.t1"/>
    <property type="gene ID" value="sdigi.contig13.g1373"/>
</dbReference>
<dbReference type="PROSITE" id="PS50254">
    <property type="entry name" value="REL_2"/>
    <property type="match status" value="1"/>
</dbReference>
<organism evidence="2 3">
    <name type="scientific">Setaria digitata</name>
    <dbReference type="NCBI Taxonomy" id="48799"/>
    <lineage>
        <taxon>Eukaryota</taxon>
        <taxon>Metazoa</taxon>
        <taxon>Ecdysozoa</taxon>
        <taxon>Nematoda</taxon>
        <taxon>Chromadorea</taxon>
        <taxon>Rhabditida</taxon>
        <taxon>Spirurina</taxon>
        <taxon>Spiruromorpha</taxon>
        <taxon>Filarioidea</taxon>
        <taxon>Setariidae</taxon>
        <taxon>Setaria</taxon>
    </lineage>
</organism>
<feature type="domain" description="RHD" evidence="1">
    <location>
        <begin position="28"/>
        <end position="123"/>
    </location>
</feature>
<proteinExistence type="predicted"/>
<evidence type="ECO:0000313" key="2">
    <source>
        <dbReference type="Proteomes" id="UP000887581"/>
    </source>
</evidence>
<evidence type="ECO:0000313" key="3">
    <source>
        <dbReference type="WBParaSite" id="sdigi.contig13.g1373.t1"/>
    </source>
</evidence>
<dbReference type="GO" id="GO:0003677">
    <property type="term" value="F:DNA binding"/>
    <property type="evidence" value="ECO:0007669"/>
    <property type="project" value="InterPro"/>
</dbReference>
<dbReference type="AlphaFoldDB" id="A0A915PKT9"/>
<keyword evidence="2" id="KW-1185">Reference proteome</keyword>
<dbReference type="InterPro" id="IPR011539">
    <property type="entry name" value="RHD_DNA_bind_dom"/>
</dbReference>
<name>A0A915PKT9_9BILA</name>
<evidence type="ECO:0000259" key="1">
    <source>
        <dbReference type="PROSITE" id="PS50254"/>
    </source>
</evidence>
<protein>
    <submittedName>
        <fullName evidence="3">RHD domain-containing protein</fullName>
    </submittedName>
</protein>